<sequence length="217" mass="22928">MVRLLLVDDDAIVRRLLGGNLAPFGIEVVAEATDGDEVVPAVQAHHPDVVLMDLRMRRVDGIRATEAVRRLPDPPGVVALTSLDTDDVVLRAVRAGAAGFIDKTAATEEIADAIHQVAAGQGAFGPRAARVVAHHVAQDPDARQREDALRRLEVLTDKEREVAAQVATGAANAEIAGRTFLSETTVKTHLTRALTKLGLANRTELAVLVARAGTGPG</sequence>
<dbReference type="InterPro" id="IPR058245">
    <property type="entry name" value="NreC/VraR/RcsB-like_REC"/>
</dbReference>
<proteinExistence type="predicted"/>
<evidence type="ECO:0000256" key="1">
    <source>
        <dbReference type="ARBA" id="ARBA00022553"/>
    </source>
</evidence>
<dbReference type="PANTHER" id="PTHR43214:SF24">
    <property type="entry name" value="TRANSCRIPTIONAL REGULATORY PROTEIN NARL-RELATED"/>
    <property type="match status" value="1"/>
</dbReference>
<dbReference type="InterPro" id="IPR001789">
    <property type="entry name" value="Sig_transdc_resp-reg_receiver"/>
</dbReference>
<evidence type="ECO:0000313" key="9">
    <source>
        <dbReference type="Proteomes" id="UP000054314"/>
    </source>
</evidence>
<accession>A0A0A0C328</accession>
<keyword evidence="2" id="KW-0805">Transcription regulation</keyword>
<feature type="domain" description="HTH luxR-type" evidence="6">
    <location>
        <begin position="148"/>
        <end position="213"/>
    </location>
</feature>
<dbReference type="InterPro" id="IPR011006">
    <property type="entry name" value="CheY-like_superfamily"/>
</dbReference>
<dbReference type="SMART" id="SM00448">
    <property type="entry name" value="REC"/>
    <property type="match status" value="1"/>
</dbReference>
<name>A0A0A0C328_9CELL</name>
<dbReference type="SUPFAM" id="SSF52172">
    <property type="entry name" value="CheY-like"/>
    <property type="match status" value="1"/>
</dbReference>
<dbReference type="Proteomes" id="UP000054314">
    <property type="component" value="Unassembled WGS sequence"/>
</dbReference>
<dbReference type="PRINTS" id="PR00038">
    <property type="entry name" value="HTHLUXR"/>
</dbReference>
<dbReference type="PROSITE" id="PS00622">
    <property type="entry name" value="HTH_LUXR_1"/>
    <property type="match status" value="1"/>
</dbReference>
<evidence type="ECO:0000256" key="4">
    <source>
        <dbReference type="ARBA" id="ARBA00023163"/>
    </source>
</evidence>
<evidence type="ECO:0000259" key="7">
    <source>
        <dbReference type="PROSITE" id="PS50110"/>
    </source>
</evidence>
<keyword evidence="4" id="KW-0804">Transcription</keyword>
<dbReference type="GO" id="GO:0000160">
    <property type="term" value="P:phosphorelay signal transduction system"/>
    <property type="evidence" value="ECO:0007669"/>
    <property type="project" value="InterPro"/>
</dbReference>
<dbReference type="Pfam" id="PF00196">
    <property type="entry name" value="GerE"/>
    <property type="match status" value="1"/>
</dbReference>
<dbReference type="GO" id="GO:0003677">
    <property type="term" value="F:DNA binding"/>
    <property type="evidence" value="ECO:0007669"/>
    <property type="project" value="UniProtKB-KW"/>
</dbReference>
<dbReference type="GO" id="GO:0006355">
    <property type="term" value="P:regulation of DNA-templated transcription"/>
    <property type="evidence" value="ECO:0007669"/>
    <property type="project" value="InterPro"/>
</dbReference>
<dbReference type="Pfam" id="PF00072">
    <property type="entry name" value="Response_reg"/>
    <property type="match status" value="1"/>
</dbReference>
<dbReference type="Gene3D" id="3.40.50.2300">
    <property type="match status" value="1"/>
</dbReference>
<keyword evidence="1 5" id="KW-0597">Phosphoprotein</keyword>
<keyword evidence="9" id="KW-1185">Reference proteome</keyword>
<dbReference type="EMBL" id="AXCZ01000003">
    <property type="protein sequence ID" value="KGM14422.1"/>
    <property type="molecule type" value="Genomic_DNA"/>
</dbReference>
<gene>
    <name evidence="8" type="ORF">N869_11005</name>
</gene>
<evidence type="ECO:0000256" key="5">
    <source>
        <dbReference type="PROSITE-ProRule" id="PRU00169"/>
    </source>
</evidence>
<organism evidence="8 9">
    <name type="scientific">Cellulomonas bogoriensis 69B4 = DSM 16987</name>
    <dbReference type="NCBI Taxonomy" id="1386082"/>
    <lineage>
        <taxon>Bacteria</taxon>
        <taxon>Bacillati</taxon>
        <taxon>Actinomycetota</taxon>
        <taxon>Actinomycetes</taxon>
        <taxon>Micrococcales</taxon>
        <taxon>Cellulomonadaceae</taxon>
        <taxon>Cellulomonas</taxon>
    </lineage>
</organism>
<dbReference type="OrthoDB" id="9808843at2"/>
<comment type="caution">
    <text evidence="8">The sequence shown here is derived from an EMBL/GenBank/DDBJ whole genome shotgun (WGS) entry which is preliminary data.</text>
</comment>
<dbReference type="AlphaFoldDB" id="A0A0A0C328"/>
<evidence type="ECO:0000313" key="8">
    <source>
        <dbReference type="EMBL" id="KGM14422.1"/>
    </source>
</evidence>
<dbReference type="PROSITE" id="PS50043">
    <property type="entry name" value="HTH_LUXR_2"/>
    <property type="match status" value="1"/>
</dbReference>
<dbReference type="CDD" id="cd17535">
    <property type="entry name" value="REC_NarL-like"/>
    <property type="match status" value="1"/>
</dbReference>
<evidence type="ECO:0000259" key="6">
    <source>
        <dbReference type="PROSITE" id="PS50043"/>
    </source>
</evidence>
<dbReference type="InterPro" id="IPR039420">
    <property type="entry name" value="WalR-like"/>
</dbReference>
<evidence type="ECO:0000256" key="3">
    <source>
        <dbReference type="ARBA" id="ARBA00023125"/>
    </source>
</evidence>
<feature type="modified residue" description="4-aspartylphosphate" evidence="5">
    <location>
        <position position="53"/>
    </location>
</feature>
<protein>
    <submittedName>
        <fullName evidence="8">LuxR family transcriptional regulator</fullName>
    </submittedName>
</protein>
<dbReference type="RefSeq" id="WP_035056442.1">
    <property type="nucleotide sequence ID" value="NZ_AXCZ01000003.1"/>
</dbReference>
<reference evidence="8 9" key="1">
    <citation type="submission" date="2013-08" db="EMBL/GenBank/DDBJ databases">
        <title>Genome sequencing of Cellulomonas bogoriensis 69B4.</title>
        <authorList>
            <person name="Chen F."/>
            <person name="Li Y."/>
            <person name="Wang G."/>
        </authorList>
    </citation>
    <scope>NUCLEOTIDE SEQUENCE [LARGE SCALE GENOMIC DNA]</scope>
    <source>
        <strain evidence="8 9">69B4</strain>
    </source>
</reference>
<keyword evidence="3" id="KW-0238">DNA-binding</keyword>
<evidence type="ECO:0000256" key="2">
    <source>
        <dbReference type="ARBA" id="ARBA00023015"/>
    </source>
</evidence>
<dbReference type="CDD" id="cd06170">
    <property type="entry name" value="LuxR_C_like"/>
    <property type="match status" value="1"/>
</dbReference>
<feature type="domain" description="Response regulatory" evidence="7">
    <location>
        <begin position="3"/>
        <end position="118"/>
    </location>
</feature>
<dbReference type="SMART" id="SM00421">
    <property type="entry name" value="HTH_LUXR"/>
    <property type="match status" value="1"/>
</dbReference>
<dbReference type="InterPro" id="IPR000792">
    <property type="entry name" value="Tscrpt_reg_LuxR_C"/>
</dbReference>
<dbReference type="PANTHER" id="PTHR43214">
    <property type="entry name" value="TWO-COMPONENT RESPONSE REGULATOR"/>
    <property type="match status" value="1"/>
</dbReference>
<dbReference type="PROSITE" id="PS50110">
    <property type="entry name" value="RESPONSE_REGULATORY"/>
    <property type="match status" value="1"/>
</dbReference>